<name>A0A1G7S4Z7_CHIFI</name>
<accession>A0A1G7S4Z7</accession>
<gene>
    <name evidence="2" type="ORF">SAMN04488121_103721</name>
</gene>
<organism evidence="2 3">
    <name type="scientific">Chitinophaga filiformis</name>
    <name type="common">Myxococcus filiformis</name>
    <name type="synonym">Flexibacter filiformis</name>
    <dbReference type="NCBI Taxonomy" id="104663"/>
    <lineage>
        <taxon>Bacteria</taxon>
        <taxon>Pseudomonadati</taxon>
        <taxon>Bacteroidota</taxon>
        <taxon>Chitinophagia</taxon>
        <taxon>Chitinophagales</taxon>
        <taxon>Chitinophagaceae</taxon>
        <taxon>Chitinophaga</taxon>
    </lineage>
</organism>
<proteinExistence type="predicted"/>
<feature type="transmembrane region" description="Helical" evidence="1">
    <location>
        <begin position="89"/>
        <end position="109"/>
    </location>
</feature>
<dbReference type="OrthoDB" id="673668at2"/>
<feature type="transmembrane region" description="Helical" evidence="1">
    <location>
        <begin position="12"/>
        <end position="31"/>
    </location>
</feature>
<evidence type="ECO:0000313" key="3">
    <source>
        <dbReference type="Proteomes" id="UP000199045"/>
    </source>
</evidence>
<keyword evidence="1" id="KW-1133">Transmembrane helix</keyword>
<dbReference type="RefSeq" id="WP_089833476.1">
    <property type="nucleotide sequence ID" value="NZ_FNBN01000003.1"/>
</dbReference>
<dbReference type="Proteomes" id="UP000199045">
    <property type="component" value="Unassembled WGS sequence"/>
</dbReference>
<dbReference type="STRING" id="104663.SAMN04488121_103721"/>
<protein>
    <submittedName>
        <fullName evidence="2">Uncharacterized protein</fullName>
    </submittedName>
</protein>
<reference evidence="2 3" key="1">
    <citation type="submission" date="2016-10" db="EMBL/GenBank/DDBJ databases">
        <authorList>
            <person name="de Groot N.N."/>
        </authorList>
    </citation>
    <scope>NUCLEOTIDE SEQUENCE [LARGE SCALE GENOMIC DNA]</scope>
    <source>
        <strain evidence="2 3">DSM 527</strain>
    </source>
</reference>
<keyword evidence="1" id="KW-0812">Transmembrane</keyword>
<feature type="transmembrane region" description="Helical" evidence="1">
    <location>
        <begin position="64"/>
        <end position="83"/>
    </location>
</feature>
<dbReference type="EMBL" id="FNBN01000003">
    <property type="protein sequence ID" value="SDG17549.1"/>
    <property type="molecule type" value="Genomic_DNA"/>
</dbReference>
<sequence length="117" mass="13156">MFAIVETLGSFIMIVSVFAIIAAVISAFLNYRLKKRILDNGPVDENSLKLVPAISRMNTEMLKWGVILLFAGLGLIVLEFIPYNVEHSPLPYGVETVFIAIGFLVYFYMVKNKSHQD</sequence>
<dbReference type="AlphaFoldDB" id="A0A1G7S4Z7"/>
<keyword evidence="1" id="KW-0472">Membrane</keyword>
<evidence type="ECO:0000313" key="2">
    <source>
        <dbReference type="EMBL" id="SDG17549.1"/>
    </source>
</evidence>
<evidence type="ECO:0000256" key="1">
    <source>
        <dbReference type="SAM" id="Phobius"/>
    </source>
</evidence>